<keyword evidence="6" id="KW-1185">Reference proteome</keyword>
<dbReference type="InterPro" id="IPR029058">
    <property type="entry name" value="AB_hydrolase_fold"/>
</dbReference>
<comment type="caution">
    <text evidence="5">The sequence shown here is derived from an EMBL/GenBank/DDBJ whole genome shotgun (WGS) entry which is preliminary data.</text>
</comment>
<keyword evidence="2" id="KW-0732">Signal</keyword>
<comment type="similarity">
    <text evidence="1">Belongs to the peptidase S33 family.</text>
</comment>
<evidence type="ECO:0000256" key="1">
    <source>
        <dbReference type="ARBA" id="ARBA00010088"/>
    </source>
</evidence>
<evidence type="ECO:0000313" key="5">
    <source>
        <dbReference type="EMBL" id="GID54983.1"/>
    </source>
</evidence>
<dbReference type="InterPro" id="IPR000073">
    <property type="entry name" value="AB_hydrolase_1"/>
</dbReference>
<gene>
    <name evidence="5" type="ORF">Aco03nite_033870</name>
</gene>
<dbReference type="Gene3D" id="3.40.50.1820">
    <property type="entry name" value="alpha/beta hydrolase"/>
    <property type="match status" value="1"/>
</dbReference>
<reference evidence="5 6" key="1">
    <citation type="submission" date="2021-01" db="EMBL/GenBank/DDBJ databases">
        <title>Whole genome shotgun sequence of Actinoplanes couchii NBRC 106145.</title>
        <authorList>
            <person name="Komaki H."/>
            <person name="Tamura T."/>
        </authorList>
    </citation>
    <scope>NUCLEOTIDE SEQUENCE [LARGE SCALE GENOMIC DNA]</scope>
    <source>
        <strain evidence="5 6">NBRC 106145</strain>
    </source>
</reference>
<dbReference type="Pfam" id="PF00561">
    <property type="entry name" value="Abhydrolase_1"/>
    <property type="match status" value="1"/>
</dbReference>
<dbReference type="EMBL" id="BOMG01000044">
    <property type="protein sequence ID" value="GID54983.1"/>
    <property type="molecule type" value="Genomic_DNA"/>
</dbReference>
<evidence type="ECO:0000313" key="6">
    <source>
        <dbReference type="Proteomes" id="UP000612282"/>
    </source>
</evidence>
<dbReference type="SUPFAM" id="SSF53474">
    <property type="entry name" value="alpha/beta-Hydrolases"/>
    <property type="match status" value="1"/>
</dbReference>
<name>A0ABQ3X902_9ACTN</name>
<dbReference type="Proteomes" id="UP000612282">
    <property type="component" value="Unassembled WGS sequence"/>
</dbReference>
<sequence>MPATAQAAGKTATTSAAERRRLDKLPTPKLGWYKCYGTAECATVKVPLDYDKPKGAKTEIAVLRVKAKNQKAKIGSLFVNPGGPGGSATAMAADAPLFLSDAVLEKFDVVGVDPRGIGASANIKCFKSVKDQTAVFNRMNVAFPLGKTQEQRYISGAQSFGKACSTTGKTLAGAMSTSEVARDMELMRRAVGDKKLTYLGFSYGTALGQYYANLFPDRFRAIAIDGNIDPRQWAGTGSSGNQILDAG</sequence>
<evidence type="ECO:0000256" key="2">
    <source>
        <dbReference type="ARBA" id="ARBA00022729"/>
    </source>
</evidence>
<evidence type="ECO:0000256" key="3">
    <source>
        <dbReference type="ARBA" id="ARBA00022801"/>
    </source>
</evidence>
<dbReference type="PANTHER" id="PTHR43248">
    <property type="entry name" value="2-SUCCINYL-6-HYDROXY-2,4-CYCLOHEXADIENE-1-CARBOXYLATE SYNTHASE"/>
    <property type="match status" value="1"/>
</dbReference>
<organism evidence="5 6">
    <name type="scientific">Actinoplanes couchii</name>
    <dbReference type="NCBI Taxonomy" id="403638"/>
    <lineage>
        <taxon>Bacteria</taxon>
        <taxon>Bacillati</taxon>
        <taxon>Actinomycetota</taxon>
        <taxon>Actinomycetes</taxon>
        <taxon>Micromonosporales</taxon>
        <taxon>Micromonosporaceae</taxon>
        <taxon>Actinoplanes</taxon>
    </lineage>
</organism>
<proteinExistence type="inferred from homology"/>
<dbReference type="PANTHER" id="PTHR43248:SF29">
    <property type="entry name" value="TRIPEPTIDYL AMINOPEPTIDASE"/>
    <property type="match status" value="1"/>
</dbReference>
<feature type="domain" description="AB hydrolase-1" evidence="4">
    <location>
        <begin position="77"/>
        <end position="229"/>
    </location>
</feature>
<protein>
    <recommendedName>
        <fullName evidence="4">AB hydrolase-1 domain-containing protein</fullName>
    </recommendedName>
</protein>
<keyword evidence="3" id="KW-0378">Hydrolase</keyword>
<accession>A0ABQ3X902</accession>
<evidence type="ECO:0000259" key="4">
    <source>
        <dbReference type="Pfam" id="PF00561"/>
    </source>
</evidence>
<dbReference type="InterPro" id="IPR051601">
    <property type="entry name" value="Serine_prot/Carboxylest_S33"/>
</dbReference>